<name>A0A2P8FA29_9BACT</name>
<evidence type="ECO:0000313" key="2">
    <source>
        <dbReference type="Proteomes" id="UP000241964"/>
    </source>
</evidence>
<dbReference type="Proteomes" id="UP000241964">
    <property type="component" value="Unassembled WGS sequence"/>
</dbReference>
<accession>A0A2P8FA29</accession>
<reference evidence="1 2" key="1">
    <citation type="submission" date="2018-03" db="EMBL/GenBank/DDBJ databases">
        <title>Genomic Encyclopedia of Archaeal and Bacterial Type Strains, Phase II (KMG-II): from individual species to whole genera.</title>
        <authorList>
            <person name="Goeker M."/>
        </authorList>
    </citation>
    <scope>NUCLEOTIDE SEQUENCE [LARGE SCALE GENOMIC DNA]</scope>
    <source>
        <strain evidence="1 2">DSM 29057</strain>
    </source>
</reference>
<comment type="caution">
    <text evidence="1">The sequence shown here is derived from an EMBL/GenBank/DDBJ whole genome shotgun (WGS) entry which is preliminary data.</text>
</comment>
<sequence length="102" mass="11621">MINSDSQNSALEFLTSFFKRIQKDPKIGPSHIALYLTIWKEAISSKNPGHLAIYSRPLMKGAKINSSSTYSRILKDLCNGGYIRFEPSYFHNQPSKYRLVPP</sequence>
<evidence type="ECO:0000313" key="1">
    <source>
        <dbReference type="EMBL" id="PSL18587.1"/>
    </source>
</evidence>
<keyword evidence="2" id="KW-1185">Reference proteome</keyword>
<dbReference type="EMBL" id="PYAS01000030">
    <property type="protein sequence ID" value="PSL18587.1"/>
    <property type="molecule type" value="Genomic_DNA"/>
</dbReference>
<dbReference type="AlphaFoldDB" id="A0A2P8FA29"/>
<organism evidence="1 2">
    <name type="scientific">Dyadobacter jiangsuensis</name>
    <dbReference type="NCBI Taxonomy" id="1591085"/>
    <lineage>
        <taxon>Bacteria</taxon>
        <taxon>Pseudomonadati</taxon>
        <taxon>Bacteroidota</taxon>
        <taxon>Cytophagia</taxon>
        <taxon>Cytophagales</taxon>
        <taxon>Spirosomataceae</taxon>
        <taxon>Dyadobacter</taxon>
    </lineage>
</organism>
<evidence type="ECO:0008006" key="3">
    <source>
        <dbReference type="Google" id="ProtNLM"/>
    </source>
</evidence>
<proteinExistence type="predicted"/>
<protein>
    <recommendedName>
        <fullName evidence="3">Transcriptional regulator</fullName>
    </recommendedName>
</protein>
<gene>
    <name evidence="1" type="ORF">CLV60_13014</name>
</gene>